<dbReference type="Proteomes" id="UP000321720">
    <property type="component" value="Unassembled WGS sequence"/>
</dbReference>
<feature type="region of interest" description="Disordered" evidence="1">
    <location>
        <begin position="177"/>
        <end position="235"/>
    </location>
</feature>
<feature type="region of interest" description="Disordered" evidence="1">
    <location>
        <begin position="1"/>
        <end position="42"/>
    </location>
</feature>
<evidence type="ECO:0000313" key="4">
    <source>
        <dbReference type="Proteomes" id="UP000321720"/>
    </source>
</evidence>
<feature type="compositionally biased region" description="Basic and acidic residues" evidence="1">
    <location>
        <begin position="196"/>
        <end position="205"/>
    </location>
</feature>
<gene>
    <name evidence="3" type="ORF">CCO02nite_19740</name>
</gene>
<proteinExistence type="predicted"/>
<keyword evidence="2" id="KW-0472">Membrane</keyword>
<name>A0A511JBF9_9CELL</name>
<dbReference type="OrthoDB" id="5140693at2"/>
<feature type="compositionally biased region" description="Polar residues" evidence="1">
    <location>
        <begin position="1"/>
        <end position="17"/>
    </location>
</feature>
<evidence type="ECO:0000313" key="3">
    <source>
        <dbReference type="EMBL" id="GEL95316.1"/>
    </source>
</evidence>
<comment type="caution">
    <text evidence="3">The sequence shown here is derived from an EMBL/GenBank/DDBJ whole genome shotgun (WGS) entry which is preliminary data.</text>
</comment>
<accession>A0A511JBF9</accession>
<evidence type="ECO:0000256" key="1">
    <source>
        <dbReference type="SAM" id="MobiDB-lite"/>
    </source>
</evidence>
<evidence type="ECO:0000256" key="2">
    <source>
        <dbReference type="SAM" id="Phobius"/>
    </source>
</evidence>
<reference evidence="3 4" key="1">
    <citation type="submission" date="2019-07" db="EMBL/GenBank/DDBJ databases">
        <title>Whole genome shotgun sequence of Cellulomonas composti NBRC 100758.</title>
        <authorList>
            <person name="Hosoyama A."/>
            <person name="Uohara A."/>
            <person name="Ohji S."/>
            <person name="Ichikawa N."/>
        </authorList>
    </citation>
    <scope>NUCLEOTIDE SEQUENCE [LARGE SCALE GENOMIC DNA]</scope>
    <source>
        <strain evidence="3 4">NBRC 100758</strain>
    </source>
</reference>
<feature type="transmembrane region" description="Helical" evidence="2">
    <location>
        <begin position="47"/>
        <end position="70"/>
    </location>
</feature>
<feature type="compositionally biased region" description="Pro residues" evidence="1">
    <location>
        <begin position="25"/>
        <end position="39"/>
    </location>
</feature>
<organism evidence="3 4">
    <name type="scientific">Cellulomonas composti</name>
    <dbReference type="NCBI Taxonomy" id="266130"/>
    <lineage>
        <taxon>Bacteria</taxon>
        <taxon>Bacillati</taxon>
        <taxon>Actinomycetota</taxon>
        <taxon>Actinomycetes</taxon>
        <taxon>Micrococcales</taxon>
        <taxon>Cellulomonadaceae</taxon>
        <taxon>Cellulomonas</taxon>
    </lineage>
</organism>
<keyword evidence="4" id="KW-1185">Reference proteome</keyword>
<feature type="compositionally biased region" description="Polar residues" evidence="1">
    <location>
        <begin position="210"/>
        <end position="222"/>
    </location>
</feature>
<protein>
    <submittedName>
        <fullName evidence="3">Uncharacterized protein</fullName>
    </submittedName>
</protein>
<keyword evidence="2" id="KW-1133">Transmembrane helix</keyword>
<dbReference type="RefSeq" id="WP_146842965.1">
    <property type="nucleotide sequence ID" value="NZ_BJWG01000008.1"/>
</dbReference>
<sequence>MTESGQPSQDGPVWSQTGPSGSTPPATPPAGPVGTPPPAGGSGRPAWLLPVAIVVAVLLVAGVVVGIVLANRGGDETAEPPVAITTILPVPTPDVEPVARTATTPFAQTLPDAVLQYALASSDPAPQWVDAGALEAYQETYTDGAGAEVTMLVGQWATGDEAKAFYQAQLAELPGAAALSSSDTDSEQTGSGNAGSDEKGSDKGEPSPAPTRTQSGDVTAQGDTARDKLPQTGAVRVGDKRVGTYTAVDKGDGTGIVLWFNRTAVFRAVVPVADVLDFYRAFPV</sequence>
<feature type="compositionally biased region" description="Polar residues" evidence="1">
    <location>
        <begin position="179"/>
        <end position="191"/>
    </location>
</feature>
<keyword evidence="2" id="KW-0812">Transmembrane</keyword>
<dbReference type="AlphaFoldDB" id="A0A511JBF9"/>
<dbReference type="EMBL" id="BJWG01000008">
    <property type="protein sequence ID" value="GEL95316.1"/>
    <property type="molecule type" value="Genomic_DNA"/>
</dbReference>